<name>A0ACC0A8A6_CATRO</name>
<evidence type="ECO:0000313" key="2">
    <source>
        <dbReference type="Proteomes" id="UP001060085"/>
    </source>
</evidence>
<evidence type="ECO:0000313" key="1">
    <source>
        <dbReference type="EMBL" id="KAI5656692.1"/>
    </source>
</evidence>
<protein>
    <submittedName>
        <fullName evidence="1">Uncharacterized protein</fullName>
    </submittedName>
</protein>
<keyword evidence="2" id="KW-1185">Reference proteome</keyword>
<dbReference type="Proteomes" id="UP001060085">
    <property type="component" value="Linkage Group LG06"/>
</dbReference>
<sequence length="89" mass="10045">MGVRLFVIERSYGVWLLLTTRCRNLVPMTLFWGSGLSVLMCPDSLRLPSCARNPHIGSSISFVKISSSEWSRAQQATEILGQEFWIKSP</sequence>
<proteinExistence type="predicted"/>
<dbReference type="EMBL" id="CM044706">
    <property type="protein sequence ID" value="KAI5656692.1"/>
    <property type="molecule type" value="Genomic_DNA"/>
</dbReference>
<reference evidence="2" key="1">
    <citation type="journal article" date="2023" name="Nat. Plants">
        <title>Single-cell RNA sequencing provides a high-resolution roadmap for understanding the multicellular compartmentation of specialized metabolism.</title>
        <authorList>
            <person name="Sun S."/>
            <person name="Shen X."/>
            <person name="Li Y."/>
            <person name="Li Y."/>
            <person name="Wang S."/>
            <person name="Li R."/>
            <person name="Zhang H."/>
            <person name="Shen G."/>
            <person name="Guo B."/>
            <person name="Wei J."/>
            <person name="Xu J."/>
            <person name="St-Pierre B."/>
            <person name="Chen S."/>
            <person name="Sun C."/>
        </authorList>
    </citation>
    <scope>NUCLEOTIDE SEQUENCE [LARGE SCALE GENOMIC DNA]</scope>
</reference>
<accession>A0ACC0A8A6</accession>
<organism evidence="1 2">
    <name type="scientific">Catharanthus roseus</name>
    <name type="common">Madagascar periwinkle</name>
    <name type="synonym">Vinca rosea</name>
    <dbReference type="NCBI Taxonomy" id="4058"/>
    <lineage>
        <taxon>Eukaryota</taxon>
        <taxon>Viridiplantae</taxon>
        <taxon>Streptophyta</taxon>
        <taxon>Embryophyta</taxon>
        <taxon>Tracheophyta</taxon>
        <taxon>Spermatophyta</taxon>
        <taxon>Magnoliopsida</taxon>
        <taxon>eudicotyledons</taxon>
        <taxon>Gunneridae</taxon>
        <taxon>Pentapetalae</taxon>
        <taxon>asterids</taxon>
        <taxon>lamiids</taxon>
        <taxon>Gentianales</taxon>
        <taxon>Apocynaceae</taxon>
        <taxon>Rauvolfioideae</taxon>
        <taxon>Vinceae</taxon>
        <taxon>Catharanthinae</taxon>
        <taxon>Catharanthus</taxon>
    </lineage>
</organism>
<comment type="caution">
    <text evidence="1">The sequence shown here is derived from an EMBL/GenBank/DDBJ whole genome shotgun (WGS) entry which is preliminary data.</text>
</comment>
<gene>
    <name evidence="1" type="ORF">M9H77_25485</name>
</gene>